<dbReference type="VEuPathDB" id="FungiDB:BD410DRAFT_582491"/>
<evidence type="ECO:0000313" key="2">
    <source>
        <dbReference type="EMBL" id="TDL17138.1"/>
    </source>
</evidence>
<name>A0A4Y7PPT9_9AGAM</name>
<feature type="region of interest" description="Disordered" evidence="1">
    <location>
        <begin position="1"/>
        <end position="93"/>
    </location>
</feature>
<keyword evidence="3" id="KW-1185">Reference proteome</keyword>
<dbReference type="AlphaFoldDB" id="A0A4Y7PPT9"/>
<sequence length="93" mass="10025">MASSGCPHQSSMTWSSWSSLRSAQPSSSTSLTNIKPKRFPCESAFTPPAPTVHKHSTLSNQVTPVQNPTQSGSKIQRHDGLSGTRSELSSRSR</sequence>
<evidence type="ECO:0000256" key="1">
    <source>
        <dbReference type="SAM" id="MobiDB-lite"/>
    </source>
</evidence>
<reference evidence="2 3" key="1">
    <citation type="submission" date="2018-06" db="EMBL/GenBank/DDBJ databases">
        <title>A transcriptomic atlas of mushroom development highlights an independent origin of complex multicellularity.</title>
        <authorList>
            <consortium name="DOE Joint Genome Institute"/>
            <person name="Krizsan K."/>
            <person name="Almasi E."/>
            <person name="Merenyi Z."/>
            <person name="Sahu N."/>
            <person name="Viragh M."/>
            <person name="Koszo T."/>
            <person name="Mondo S."/>
            <person name="Kiss B."/>
            <person name="Balint B."/>
            <person name="Kues U."/>
            <person name="Barry K."/>
            <person name="Hegedus J.C."/>
            <person name="Henrissat B."/>
            <person name="Johnson J."/>
            <person name="Lipzen A."/>
            <person name="Ohm R."/>
            <person name="Nagy I."/>
            <person name="Pangilinan J."/>
            <person name="Yan J."/>
            <person name="Xiong Y."/>
            <person name="Grigoriev I.V."/>
            <person name="Hibbett D.S."/>
            <person name="Nagy L.G."/>
        </authorList>
    </citation>
    <scope>NUCLEOTIDE SEQUENCE [LARGE SCALE GENOMIC DNA]</scope>
    <source>
        <strain evidence="2 3">SZMC22713</strain>
    </source>
</reference>
<evidence type="ECO:0000313" key="3">
    <source>
        <dbReference type="Proteomes" id="UP000294933"/>
    </source>
</evidence>
<accession>A0A4Y7PPT9</accession>
<dbReference type="Proteomes" id="UP000294933">
    <property type="component" value="Unassembled WGS sequence"/>
</dbReference>
<proteinExistence type="predicted"/>
<feature type="compositionally biased region" description="Polar residues" evidence="1">
    <location>
        <begin position="57"/>
        <end position="74"/>
    </location>
</feature>
<gene>
    <name evidence="2" type="ORF">BD410DRAFT_582491</name>
</gene>
<feature type="compositionally biased region" description="Low complexity" evidence="1">
    <location>
        <begin position="9"/>
        <end position="31"/>
    </location>
</feature>
<dbReference type="EMBL" id="ML170227">
    <property type="protein sequence ID" value="TDL17138.1"/>
    <property type="molecule type" value="Genomic_DNA"/>
</dbReference>
<protein>
    <submittedName>
        <fullName evidence="2">Uncharacterized protein</fullName>
    </submittedName>
</protein>
<organism evidence="2 3">
    <name type="scientific">Rickenella mellea</name>
    <dbReference type="NCBI Taxonomy" id="50990"/>
    <lineage>
        <taxon>Eukaryota</taxon>
        <taxon>Fungi</taxon>
        <taxon>Dikarya</taxon>
        <taxon>Basidiomycota</taxon>
        <taxon>Agaricomycotina</taxon>
        <taxon>Agaricomycetes</taxon>
        <taxon>Hymenochaetales</taxon>
        <taxon>Rickenellaceae</taxon>
        <taxon>Rickenella</taxon>
    </lineage>
</organism>